<protein>
    <submittedName>
        <fullName evidence="1">Uncharacterized protein</fullName>
    </submittedName>
</protein>
<dbReference type="Proteomes" id="UP000639772">
    <property type="component" value="Unassembled WGS sequence"/>
</dbReference>
<dbReference type="AlphaFoldDB" id="A0A835R7V3"/>
<dbReference type="PANTHER" id="PTHR37383">
    <property type="entry name" value="OS01G0694200 PROTEIN"/>
    <property type="match status" value="1"/>
</dbReference>
<evidence type="ECO:0000313" key="2">
    <source>
        <dbReference type="Proteomes" id="UP000639772"/>
    </source>
</evidence>
<dbReference type="EMBL" id="JADCNM010000004">
    <property type="protein sequence ID" value="KAG0487371.1"/>
    <property type="molecule type" value="Genomic_DNA"/>
</dbReference>
<sequence length="395" mass="42050">MRLHASVLDLLSKTSSPLPSSSPSVSSLLVEPSSRSIALCLADSSYLLFPSFPSPSSSPSSPPPTAVPPDSTSAAFLRLVPSGDVLFIAAAPLDAGAALAFRAWILLLNPPRFEPTCLTHKGSSPATLPLAHGFGVQLAATVNYFALHAPAAGQIWIMGAKREGVEKERLTVDLVKCAVVDCELPIYSIGMSMGVMVLGEAGGIRVFPMRPLVKGNGVKSKMKGRLASVIGGDGLLGHKKPVIPNGLVVFPSSCFRGVAAAEGAKEENADRNQVHRKLICARLKQSSGDFGSFFTDMNFKNAITESIAGDLHLLCLRGTFTASEITADPSRSSKHACTSSLDLSMKVQILAVLPTTSSSLNHSYIIDSFIYMVVSFICKHIVSFFRSRISLHIRW</sequence>
<organism evidence="1 2">
    <name type="scientific">Vanilla planifolia</name>
    <name type="common">Vanilla</name>
    <dbReference type="NCBI Taxonomy" id="51239"/>
    <lineage>
        <taxon>Eukaryota</taxon>
        <taxon>Viridiplantae</taxon>
        <taxon>Streptophyta</taxon>
        <taxon>Embryophyta</taxon>
        <taxon>Tracheophyta</taxon>
        <taxon>Spermatophyta</taxon>
        <taxon>Magnoliopsida</taxon>
        <taxon>Liliopsida</taxon>
        <taxon>Asparagales</taxon>
        <taxon>Orchidaceae</taxon>
        <taxon>Vanilloideae</taxon>
        <taxon>Vanilleae</taxon>
        <taxon>Vanilla</taxon>
    </lineage>
</organism>
<dbReference type="PANTHER" id="PTHR37383:SF1">
    <property type="entry name" value="OS01G0694200 PROTEIN"/>
    <property type="match status" value="1"/>
</dbReference>
<evidence type="ECO:0000313" key="1">
    <source>
        <dbReference type="EMBL" id="KAG0487371.1"/>
    </source>
</evidence>
<dbReference type="OrthoDB" id="1925091at2759"/>
<proteinExistence type="predicted"/>
<comment type="caution">
    <text evidence="1">The sequence shown here is derived from an EMBL/GenBank/DDBJ whole genome shotgun (WGS) entry which is preliminary data.</text>
</comment>
<gene>
    <name evidence="1" type="ORF">HPP92_009466</name>
</gene>
<accession>A0A835R7V3</accession>
<reference evidence="1 2" key="1">
    <citation type="journal article" date="2020" name="Nat. Food">
        <title>A phased Vanilla planifolia genome enables genetic improvement of flavour and production.</title>
        <authorList>
            <person name="Hasing T."/>
            <person name="Tang H."/>
            <person name="Brym M."/>
            <person name="Khazi F."/>
            <person name="Huang T."/>
            <person name="Chambers A.H."/>
        </authorList>
    </citation>
    <scope>NUCLEOTIDE SEQUENCE [LARGE SCALE GENOMIC DNA]</scope>
    <source>
        <tissue evidence="1">Leaf</tissue>
    </source>
</reference>
<name>A0A835R7V3_VANPL</name>